<dbReference type="PROSITE" id="PS50931">
    <property type="entry name" value="HTH_LYSR"/>
    <property type="match status" value="1"/>
</dbReference>
<keyword evidence="3" id="KW-0238">DNA-binding</keyword>
<dbReference type="RefSeq" id="WP_394846527.1">
    <property type="nucleotide sequence ID" value="NZ_CP089982.1"/>
</dbReference>
<feature type="domain" description="HTH lysR-type" evidence="5">
    <location>
        <begin position="1"/>
        <end position="59"/>
    </location>
</feature>
<dbReference type="InterPro" id="IPR036390">
    <property type="entry name" value="WH_DNA-bd_sf"/>
</dbReference>
<keyword evidence="2" id="KW-0805">Transcription regulation</keyword>
<dbReference type="Proteomes" id="UP001379533">
    <property type="component" value="Chromosome"/>
</dbReference>
<evidence type="ECO:0000256" key="3">
    <source>
        <dbReference type="ARBA" id="ARBA00023125"/>
    </source>
</evidence>
<proteinExistence type="inferred from homology"/>
<dbReference type="Pfam" id="PF00126">
    <property type="entry name" value="HTH_1"/>
    <property type="match status" value="1"/>
</dbReference>
<sequence length="312" mass="35288">MDHLLAIRVFARVVEAGTFTKAAQSLQMPKATVTKLIQSLEAHLRVKLLQRTTRRVTVTLEGSEYYDRTQKLLFDLDDIEAGITKAHARPSGRLRIDAPASLARLLLIPALPDFLARYPDVRIELGVSDRPVDIVRENVDCVLRACPLLESSWVARRVAELEHVTCASPAYLKRYGTPEHPSDLARRHLIAGYFSANTGRLLPLQFTRGDERIELRGRFGVAVNDSNSHVEVALAGLGVIQTVEFMVAEAIAEKRLVRILPDWKCETQSIYAIYPSRRHVGEKVKVFVDWVAQLFAKNRTTRPRRIVHQQKQ</sequence>
<dbReference type="PANTHER" id="PTHR30537">
    <property type="entry name" value="HTH-TYPE TRANSCRIPTIONAL REGULATOR"/>
    <property type="match status" value="1"/>
</dbReference>
<name>A0ABZ2KHS7_9BACT</name>
<evidence type="ECO:0000259" key="5">
    <source>
        <dbReference type="PROSITE" id="PS50931"/>
    </source>
</evidence>
<dbReference type="Gene3D" id="3.40.190.10">
    <property type="entry name" value="Periplasmic binding protein-like II"/>
    <property type="match status" value="2"/>
</dbReference>
<evidence type="ECO:0000256" key="4">
    <source>
        <dbReference type="ARBA" id="ARBA00023163"/>
    </source>
</evidence>
<dbReference type="Gene3D" id="1.10.10.10">
    <property type="entry name" value="Winged helix-like DNA-binding domain superfamily/Winged helix DNA-binding domain"/>
    <property type="match status" value="1"/>
</dbReference>
<dbReference type="EMBL" id="CP089982">
    <property type="protein sequence ID" value="WXA95916.1"/>
    <property type="molecule type" value="Genomic_DNA"/>
</dbReference>
<keyword evidence="7" id="KW-1185">Reference proteome</keyword>
<dbReference type="SUPFAM" id="SSF53850">
    <property type="entry name" value="Periplasmic binding protein-like II"/>
    <property type="match status" value="1"/>
</dbReference>
<accession>A0ABZ2KHS7</accession>
<dbReference type="PANTHER" id="PTHR30537:SF72">
    <property type="entry name" value="LYSR FAMILY TRANSCRIPTIONAL REGULATOR"/>
    <property type="match status" value="1"/>
</dbReference>
<evidence type="ECO:0000313" key="7">
    <source>
        <dbReference type="Proteomes" id="UP001379533"/>
    </source>
</evidence>
<organism evidence="6 7">
    <name type="scientific">Pendulispora brunnea</name>
    <dbReference type="NCBI Taxonomy" id="2905690"/>
    <lineage>
        <taxon>Bacteria</taxon>
        <taxon>Pseudomonadati</taxon>
        <taxon>Myxococcota</taxon>
        <taxon>Myxococcia</taxon>
        <taxon>Myxococcales</taxon>
        <taxon>Sorangiineae</taxon>
        <taxon>Pendulisporaceae</taxon>
        <taxon>Pendulispora</taxon>
    </lineage>
</organism>
<dbReference type="InterPro" id="IPR005119">
    <property type="entry name" value="LysR_subst-bd"/>
</dbReference>
<dbReference type="InterPro" id="IPR000847">
    <property type="entry name" value="LysR_HTH_N"/>
</dbReference>
<reference evidence="6 7" key="1">
    <citation type="submission" date="2021-12" db="EMBL/GenBank/DDBJ databases">
        <title>Discovery of the Pendulisporaceae a myxobacterial family with distinct sporulation behavior and unique specialized metabolism.</title>
        <authorList>
            <person name="Garcia R."/>
            <person name="Popoff A."/>
            <person name="Bader C.D."/>
            <person name="Loehr J."/>
            <person name="Walesch S."/>
            <person name="Walt C."/>
            <person name="Boldt J."/>
            <person name="Bunk B."/>
            <person name="Haeckl F.J.F.P.J."/>
            <person name="Gunesch A.P."/>
            <person name="Birkelbach J."/>
            <person name="Nuebel U."/>
            <person name="Pietschmann T."/>
            <person name="Bach T."/>
            <person name="Mueller R."/>
        </authorList>
    </citation>
    <scope>NUCLEOTIDE SEQUENCE [LARGE SCALE GENOMIC DNA]</scope>
    <source>
        <strain evidence="6 7">MSr12523</strain>
    </source>
</reference>
<dbReference type="Pfam" id="PF03466">
    <property type="entry name" value="LysR_substrate"/>
    <property type="match status" value="1"/>
</dbReference>
<evidence type="ECO:0000256" key="2">
    <source>
        <dbReference type="ARBA" id="ARBA00023015"/>
    </source>
</evidence>
<dbReference type="InterPro" id="IPR058163">
    <property type="entry name" value="LysR-type_TF_proteobact-type"/>
</dbReference>
<protein>
    <submittedName>
        <fullName evidence="6">LysR family transcriptional regulator</fullName>
    </submittedName>
</protein>
<dbReference type="CDD" id="cd08472">
    <property type="entry name" value="PBP2_CrgA_like_3"/>
    <property type="match status" value="1"/>
</dbReference>
<keyword evidence="4" id="KW-0804">Transcription</keyword>
<evidence type="ECO:0000256" key="1">
    <source>
        <dbReference type="ARBA" id="ARBA00009437"/>
    </source>
</evidence>
<dbReference type="InterPro" id="IPR036388">
    <property type="entry name" value="WH-like_DNA-bd_sf"/>
</dbReference>
<dbReference type="SUPFAM" id="SSF46785">
    <property type="entry name" value="Winged helix' DNA-binding domain"/>
    <property type="match status" value="1"/>
</dbReference>
<comment type="similarity">
    <text evidence="1">Belongs to the LysR transcriptional regulatory family.</text>
</comment>
<gene>
    <name evidence="6" type="ORF">LZC95_03575</name>
</gene>
<evidence type="ECO:0000313" key="6">
    <source>
        <dbReference type="EMBL" id="WXA95916.1"/>
    </source>
</evidence>